<dbReference type="PANTHER" id="PTHR48077">
    <property type="entry name" value="TRYPTOPHAN SYNTHASE-RELATED"/>
    <property type="match status" value="1"/>
</dbReference>
<evidence type="ECO:0000256" key="9">
    <source>
        <dbReference type="ARBA" id="ARBA00049047"/>
    </source>
</evidence>
<evidence type="ECO:0000256" key="5">
    <source>
        <dbReference type="ARBA" id="ARBA00022822"/>
    </source>
</evidence>
<dbReference type="AlphaFoldDB" id="A0A382J7K2"/>
<reference evidence="11" key="1">
    <citation type="submission" date="2018-05" db="EMBL/GenBank/DDBJ databases">
        <authorList>
            <person name="Lanie J.A."/>
            <person name="Ng W.-L."/>
            <person name="Kazmierczak K.M."/>
            <person name="Andrzejewski T.M."/>
            <person name="Davidsen T.M."/>
            <person name="Wayne K.J."/>
            <person name="Tettelin H."/>
            <person name="Glass J.I."/>
            <person name="Rusch D."/>
            <person name="Podicherti R."/>
            <person name="Tsui H.-C.T."/>
            <person name="Winkler M.E."/>
        </authorList>
    </citation>
    <scope>NUCLEOTIDE SEQUENCE</scope>
</reference>
<dbReference type="Gene3D" id="3.40.50.1100">
    <property type="match status" value="2"/>
</dbReference>
<evidence type="ECO:0000256" key="3">
    <source>
        <dbReference type="ARBA" id="ARBA00012043"/>
    </source>
</evidence>
<dbReference type="GO" id="GO:0004834">
    <property type="term" value="F:tryptophan synthase activity"/>
    <property type="evidence" value="ECO:0007669"/>
    <property type="project" value="UniProtKB-EC"/>
</dbReference>
<dbReference type="EC" id="4.2.1.20" evidence="3"/>
<dbReference type="SUPFAM" id="SSF53686">
    <property type="entry name" value="Tryptophan synthase beta subunit-like PLP-dependent enzymes"/>
    <property type="match status" value="1"/>
</dbReference>
<dbReference type="GO" id="GO:0005737">
    <property type="term" value="C:cytoplasm"/>
    <property type="evidence" value="ECO:0007669"/>
    <property type="project" value="TreeGrafter"/>
</dbReference>
<evidence type="ECO:0000259" key="10">
    <source>
        <dbReference type="Pfam" id="PF00291"/>
    </source>
</evidence>
<evidence type="ECO:0000256" key="7">
    <source>
        <dbReference type="ARBA" id="ARBA00023141"/>
    </source>
</evidence>
<organism evidence="11">
    <name type="scientific">marine metagenome</name>
    <dbReference type="NCBI Taxonomy" id="408172"/>
    <lineage>
        <taxon>unclassified sequences</taxon>
        <taxon>metagenomes</taxon>
        <taxon>ecological metagenomes</taxon>
    </lineage>
</organism>
<keyword evidence="8" id="KW-0456">Lyase</keyword>
<evidence type="ECO:0000256" key="8">
    <source>
        <dbReference type="ARBA" id="ARBA00023239"/>
    </source>
</evidence>
<comment type="cofactor">
    <cofactor evidence="1">
        <name>pyridoxal 5'-phosphate</name>
        <dbReference type="ChEBI" id="CHEBI:597326"/>
    </cofactor>
</comment>
<comment type="catalytic activity">
    <reaction evidence="9">
        <text>(1S,2R)-1-C-(indol-3-yl)glycerol 3-phosphate + L-serine = D-glyceraldehyde 3-phosphate + L-tryptophan + H2O</text>
        <dbReference type="Rhea" id="RHEA:10532"/>
        <dbReference type="ChEBI" id="CHEBI:15377"/>
        <dbReference type="ChEBI" id="CHEBI:33384"/>
        <dbReference type="ChEBI" id="CHEBI:57912"/>
        <dbReference type="ChEBI" id="CHEBI:58866"/>
        <dbReference type="ChEBI" id="CHEBI:59776"/>
        <dbReference type="EC" id="4.2.1.20"/>
    </reaction>
</comment>
<keyword evidence="4" id="KW-0028">Amino-acid biosynthesis</keyword>
<feature type="non-terminal residue" evidence="11">
    <location>
        <position position="213"/>
    </location>
</feature>
<evidence type="ECO:0000256" key="2">
    <source>
        <dbReference type="ARBA" id="ARBA00004733"/>
    </source>
</evidence>
<evidence type="ECO:0000256" key="1">
    <source>
        <dbReference type="ARBA" id="ARBA00001933"/>
    </source>
</evidence>
<feature type="domain" description="Tryptophan synthase beta chain-like PALP" evidence="10">
    <location>
        <begin position="38"/>
        <end position="200"/>
    </location>
</feature>
<dbReference type="InterPro" id="IPR006653">
    <property type="entry name" value="Trp_synth_b_CS"/>
</dbReference>
<evidence type="ECO:0000256" key="6">
    <source>
        <dbReference type="ARBA" id="ARBA00022898"/>
    </source>
</evidence>
<dbReference type="PROSITE" id="PS00168">
    <property type="entry name" value="TRP_SYNTHASE_BETA"/>
    <property type="match status" value="1"/>
</dbReference>
<dbReference type="InterPro" id="IPR023026">
    <property type="entry name" value="Trp_synth_beta/beta-like"/>
</dbReference>
<dbReference type="InterPro" id="IPR036052">
    <property type="entry name" value="TrpB-like_PALP_sf"/>
</dbReference>
<keyword evidence="6" id="KW-0663">Pyridoxal phosphate</keyword>
<accession>A0A382J7K2</accession>
<proteinExistence type="predicted"/>
<dbReference type="FunFam" id="3.40.50.1100:FF:000001">
    <property type="entry name" value="Tryptophan synthase beta chain"/>
    <property type="match status" value="1"/>
</dbReference>
<dbReference type="InterPro" id="IPR001926">
    <property type="entry name" value="TrpB-like_PALP"/>
</dbReference>
<protein>
    <recommendedName>
        <fullName evidence="3">tryptophan synthase</fullName>
        <ecNumber evidence="3">4.2.1.20</ecNumber>
    </recommendedName>
</protein>
<dbReference type="EMBL" id="UINC01072264">
    <property type="protein sequence ID" value="SVC07768.1"/>
    <property type="molecule type" value="Genomic_DNA"/>
</dbReference>
<evidence type="ECO:0000313" key="11">
    <source>
        <dbReference type="EMBL" id="SVC07768.1"/>
    </source>
</evidence>
<keyword evidence="5" id="KW-0822">Tryptophan biosynthesis</keyword>
<name>A0A382J7K2_9ZZZZ</name>
<dbReference type="Pfam" id="PF00291">
    <property type="entry name" value="PALP"/>
    <property type="match status" value="1"/>
</dbReference>
<evidence type="ECO:0000256" key="4">
    <source>
        <dbReference type="ARBA" id="ARBA00022605"/>
    </source>
</evidence>
<sequence length="213" mass="23680">VPETLIPAISALETLYLELRDDTAFQDELSSLLKHYSGRPTPLYFAKRLSEELGFNVYLKREDLNHTGAHKINNALGQILLARKMGKNRIIAETGAGMHGVATATVAAQFGLECVVYMGEEDIRRQKLNVFRMNLLGAEVRSVSSGSKTPKDATNEAIRDWVTNVEDTYYLIGSVVGPHPYPMIVRDFQSIIGRETKNQFADISNQALPTVLI</sequence>
<comment type="pathway">
    <text evidence="2">Amino-acid biosynthesis; L-tryptophan biosynthesis; L-tryptophan from chorismate: step 5/5.</text>
</comment>
<gene>
    <name evidence="11" type="ORF">METZ01_LOCUS260622</name>
</gene>
<keyword evidence="7" id="KW-0057">Aromatic amino acid biosynthesis</keyword>
<feature type="non-terminal residue" evidence="11">
    <location>
        <position position="1"/>
    </location>
</feature>
<dbReference type="PANTHER" id="PTHR48077:SF3">
    <property type="entry name" value="TRYPTOPHAN SYNTHASE"/>
    <property type="match status" value="1"/>
</dbReference>